<evidence type="ECO:0000313" key="2">
    <source>
        <dbReference type="Proteomes" id="UP001165168"/>
    </source>
</evidence>
<dbReference type="RefSeq" id="WP_170982129.1">
    <property type="nucleotide sequence ID" value="NZ_BSTG01000002.1"/>
</dbReference>
<comment type="caution">
    <text evidence="1">The sequence shown here is derived from an EMBL/GenBank/DDBJ whole genome shotgun (WGS) entry which is preliminary data.</text>
</comment>
<sequence length="58" mass="6327">MTNTIAATTTICRACHQIRSDVVAGLCRPCRGRRAHRHGLRVAPETADQRDALDEIAA</sequence>
<dbReference type="AlphaFoldDB" id="A0AAV5P8Z5"/>
<protein>
    <submittedName>
        <fullName evidence="1">Uncharacterized protein</fullName>
    </submittedName>
</protein>
<dbReference type="Proteomes" id="UP001165168">
    <property type="component" value="Unassembled WGS sequence"/>
</dbReference>
<name>A0AAV5P8Z5_CELCE</name>
<organism evidence="1 2">
    <name type="scientific">Cellulosimicrobium cellulans</name>
    <name type="common">Arthrobacter luteus</name>
    <dbReference type="NCBI Taxonomy" id="1710"/>
    <lineage>
        <taxon>Bacteria</taxon>
        <taxon>Bacillati</taxon>
        <taxon>Actinomycetota</taxon>
        <taxon>Actinomycetes</taxon>
        <taxon>Micrococcales</taxon>
        <taxon>Promicromonosporaceae</taxon>
        <taxon>Cellulosimicrobium</taxon>
    </lineage>
</organism>
<gene>
    <name evidence="1" type="ORF">Ccel01_22340</name>
</gene>
<dbReference type="EMBL" id="BSTG01000002">
    <property type="protein sequence ID" value="GLY57632.1"/>
    <property type="molecule type" value="Genomic_DNA"/>
</dbReference>
<proteinExistence type="predicted"/>
<reference evidence="1" key="1">
    <citation type="submission" date="2023-03" db="EMBL/GenBank/DDBJ databases">
        <title>Cellulosimicrobium cellulans NBRC 103059.</title>
        <authorList>
            <person name="Ichikawa N."/>
            <person name="Sato H."/>
            <person name="Tonouchi N."/>
        </authorList>
    </citation>
    <scope>NUCLEOTIDE SEQUENCE</scope>
    <source>
        <strain evidence="1">NBRC 103059</strain>
    </source>
</reference>
<accession>A0AAV5P8Z5</accession>
<evidence type="ECO:0000313" key="1">
    <source>
        <dbReference type="EMBL" id="GLY57632.1"/>
    </source>
</evidence>